<reference evidence="1 2" key="1">
    <citation type="submission" date="2019-10" db="EMBL/GenBank/DDBJ databases">
        <title>Description of Paenibacillus choica sp. nov.</title>
        <authorList>
            <person name="Carlier A."/>
            <person name="Qi S."/>
        </authorList>
    </citation>
    <scope>NUCLEOTIDE SEQUENCE [LARGE SCALE GENOMIC DNA]</scope>
    <source>
        <strain evidence="1 2">LMG 31460</strain>
    </source>
</reference>
<protein>
    <recommendedName>
        <fullName evidence="3">Glycosyl transferase family 2</fullName>
    </recommendedName>
</protein>
<dbReference type="Proteomes" id="UP000658690">
    <property type="component" value="Unassembled WGS sequence"/>
</dbReference>
<keyword evidence="2" id="KW-1185">Reference proteome</keyword>
<dbReference type="Pfam" id="PF13704">
    <property type="entry name" value="Glyco_tranf_2_4"/>
    <property type="match status" value="1"/>
</dbReference>
<accession>A0ABX1Z6M1</accession>
<name>A0ABX1Z6M1_9BACL</name>
<comment type="caution">
    <text evidence="1">The sequence shown here is derived from an EMBL/GenBank/DDBJ whole genome shotgun (WGS) entry which is preliminary data.</text>
</comment>
<proteinExistence type="predicted"/>
<dbReference type="RefSeq" id="WP_171691046.1">
    <property type="nucleotide sequence ID" value="NZ_WHOC01000094.1"/>
</dbReference>
<dbReference type="EMBL" id="WHOC01000094">
    <property type="protein sequence ID" value="NOU87934.1"/>
    <property type="molecule type" value="Genomic_DNA"/>
</dbReference>
<sequence length="281" mass="33367">MITNWIYKLFEKQRLINFSKRIPSKINILGMLRIRNEELIIEDTLNHLSTFCDAIVCFDDNSTDNTYSIISKHSHVIAIIRNFNWLSGVQDRLESETSHRADLLKLSKTFNPRWIFCADADERYIGDIKGFTNSEDSENLDIIRISLFDAYMTKDDSKPYSQGTPLLNFRTHFGPERRDIVMLWRNNEFNLEYIGLDSREPKFQGDLRLDTRFFCQHYGKSLSVDHWESTCTYYVNHFPYESYGKKWEERRGKALHTESDFGRELYTWGQQLFDNSIKIYP</sequence>
<evidence type="ECO:0000313" key="1">
    <source>
        <dbReference type="EMBL" id="NOU87934.1"/>
    </source>
</evidence>
<organism evidence="1 2">
    <name type="scientific">Paenibacillus germinis</name>
    <dbReference type="NCBI Taxonomy" id="2654979"/>
    <lineage>
        <taxon>Bacteria</taxon>
        <taxon>Bacillati</taxon>
        <taxon>Bacillota</taxon>
        <taxon>Bacilli</taxon>
        <taxon>Bacillales</taxon>
        <taxon>Paenibacillaceae</taxon>
        <taxon>Paenibacillus</taxon>
    </lineage>
</organism>
<evidence type="ECO:0008006" key="3">
    <source>
        <dbReference type="Google" id="ProtNLM"/>
    </source>
</evidence>
<dbReference type="SUPFAM" id="SSF53448">
    <property type="entry name" value="Nucleotide-diphospho-sugar transferases"/>
    <property type="match status" value="1"/>
</dbReference>
<dbReference type="InterPro" id="IPR029044">
    <property type="entry name" value="Nucleotide-diphossugar_trans"/>
</dbReference>
<dbReference type="Gene3D" id="3.90.550.10">
    <property type="entry name" value="Spore Coat Polysaccharide Biosynthesis Protein SpsA, Chain A"/>
    <property type="match status" value="1"/>
</dbReference>
<evidence type="ECO:0000313" key="2">
    <source>
        <dbReference type="Proteomes" id="UP000658690"/>
    </source>
</evidence>
<gene>
    <name evidence="1" type="ORF">GC102_19490</name>
</gene>